<feature type="signal peptide" evidence="12">
    <location>
        <begin position="1"/>
        <end position="25"/>
    </location>
</feature>
<dbReference type="PROSITE" id="PS51485">
    <property type="entry name" value="PHYTOCYANIN"/>
    <property type="match status" value="1"/>
</dbReference>
<dbReference type="Gramene" id="PUZ68513">
    <property type="protein sequence ID" value="PUZ68513"/>
    <property type="gene ID" value="GQ55_2G034500"/>
</dbReference>
<keyword evidence="5 12" id="KW-0732">Signal</keyword>
<accession>A0A2T7EL15</accession>
<evidence type="ECO:0000256" key="6">
    <source>
        <dbReference type="ARBA" id="ARBA00022982"/>
    </source>
</evidence>
<evidence type="ECO:0000256" key="2">
    <source>
        <dbReference type="ARBA" id="ARBA00022448"/>
    </source>
</evidence>
<dbReference type="GO" id="GO:0046872">
    <property type="term" value="F:metal ion binding"/>
    <property type="evidence" value="ECO:0007669"/>
    <property type="project" value="UniProtKB-KW"/>
</dbReference>
<dbReference type="AlphaFoldDB" id="A0A2T7EL15"/>
<dbReference type="SUPFAM" id="SSF49503">
    <property type="entry name" value="Cupredoxins"/>
    <property type="match status" value="1"/>
</dbReference>
<dbReference type="PROSITE" id="PS51257">
    <property type="entry name" value="PROKAR_LIPOPROTEIN"/>
    <property type="match status" value="1"/>
</dbReference>
<keyword evidence="2" id="KW-0813">Transport</keyword>
<evidence type="ECO:0000256" key="5">
    <source>
        <dbReference type="ARBA" id="ARBA00022729"/>
    </source>
</evidence>
<dbReference type="Proteomes" id="UP000244336">
    <property type="component" value="Chromosome 2"/>
</dbReference>
<feature type="domain" description="Phytocyanin" evidence="13">
    <location>
        <begin position="26"/>
        <end position="126"/>
    </location>
</feature>
<dbReference type="InterPro" id="IPR003245">
    <property type="entry name" value="Phytocyanin_dom"/>
</dbReference>
<evidence type="ECO:0000256" key="12">
    <source>
        <dbReference type="SAM" id="SignalP"/>
    </source>
</evidence>
<keyword evidence="8" id="KW-0186">Copper</keyword>
<protein>
    <recommendedName>
        <fullName evidence="13">Phytocyanin domain-containing protein</fullName>
    </recommendedName>
</protein>
<evidence type="ECO:0000256" key="4">
    <source>
        <dbReference type="ARBA" id="ARBA00022723"/>
    </source>
</evidence>
<evidence type="ECO:0000313" key="15">
    <source>
        <dbReference type="Proteomes" id="UP000244336"/>
    </source>
</evidence>
<keyword evidence="10" id="KW-1015">Disulfide bond</keyword>
<comment type="subcellular location">
    <subcellularLocation>
        <location evidence="1">Membrane</location>
        <topology evidence="1">Single-pass type I membrane protein</topology>
    </subcellularLocation>
</comment>
<feature type="chain" id="PRO_5015495321" description="Phytocyanin domain-containing protein" evidence="12">
    <location>
        <begin position="26"/>
        <end position="143"/>
    </location>
</feature>
<evidence type="ECO:0000259" key="13">
    <source>
        <dbReference type="PROSITE" id="PS51485"/>
    </source>
</evidence>
<dbReference type="InterPro" id="IPR039391">
    <property type="entry name" value="Phytocyanin-like"/>
</dbReference>
<evidence type="ECO:0000256" key="1">
    <source>
        <dbReference type="ARBA" id="ARBA00004479"/>
    </source>
</evidence>
<evidence type="ECO:0000256" key="10">
    <source>
        <dbReference type="ARBA" id="ARBA00023157"/>
    </source>
</evidence>
<keyword evidence="6" id="KW-0249">Electron transport</keyword>
<keyword evidence="3" id="KW-0812">Transmembrane</keyword>
<organism evidence="14 15">
    <name type="scientific">Panicum hallii var. hallii</name>
    <dbReference type="NCBI Taxonomy" id="1504633"/>
    <lineage>
        <taxon>Eukaryota</taxon>
        <taxon>Viridiplantae</taxon>
        <taxon>Streptophyta</taxon>
        <taxon>Embryophyta</taxon>
        <taxon>Tracheophyta</taxon>
        <taxon>Spermatophyta</taxon>
        <taxon>Magnoliopsida</taxon>
        <taxon>Liliopsida</taxon>
        <taxon>Poales</taxon>
        <taxon>Poaceae</taxon>
        <taxon>PACMAD clade</taxon>
        <taxon>Panicoideae</taxon>
        <taxon>Panicodae</taxon>
        <taxon>Paniceae</taxon>
        <taxon>Panicinae</taxon>
        <taxon>Panicum</taxon>
        <taxon>Panicum sect. Panicum</taxon>
    </lineage>
</organism>
<evidence type="ECO:0000256" key="9">
    <source>
        <dbReference type="ARBA" id="ARBA00023136"/>
    </source>
</evidence>
<keyword evidence="4" id="KW-0479">Metal-binding</keyword>
<gene>
    <name evidence="14" type="ORF">GQ55_2G034500</name>
</gene>
<reference evidence="14 15" key="1">
    <citation type="submission" date="2018-04" db="EMBL/GenBank/DDBJ databases">
        <title>WGS assembly of Panicum hallii var. hallii HAL2.</title>
        <authorList>
            <person name="Lovell J."/>
            <person name="Jenkins J."/>
            <person name="Lowry D."/>
            <person name="Mamidi S."/>
            <person name="Sreedasyam A."/>
            <person name="Weng X."/>
            <person name="Barry K."/>
            <person name="Bonette J."/>
            <person name="Campitelli B."/>
            <person name="Daum C."/>
            <person name="Gordon S."/>
            <person name="Gould B."/>
            <person name="Lipzen A."/>
            <person name="MacQueen A."/>
            <person name="Palacio-Mejia J."/>
            <person name="Plott C."/>
            <person name="Shakirov E."/>
            <person name="Shu S."/>
            <person name="Yoshinaga Y."/>
            <person name="Zane M."/>
            <person name="Rokhsar D."/>
            <person name="Grimwood J."/>
            <person name="Schmutz J."/>
            <person name="Juenger T."/>
        </authorList>
    </citation>
    <scope>NUCLEOTIDE SEQUENCE [LARGE SCALE GENOMIC DNA]</scope>
    <source>
        <strain evidence="15">cv. HAL2</strain>
    </source>
</reference>
<dbReference type="GO" id="GO:0005886">
    <property type="term" value="C:plasma membrane"/>
    <property type="evidence" value="ECO:0007669"/>
    <property type="project" value="TreeGrafter"/>
</dbReference>
<dbReference type="GO" id="GO:0009055">
    <property type="term" value="F:electron transfer activity"/>
    <property type="evidence" value="ECO:0007669"/>
    <property type="project" value="InterPro"/>
</dbReference>
<keyword evidence="9" id="KW-0472">Membrane</keyword>
<dbReference type="OrthoDB" id="656050at2759"/>
<evidence type="ECO:0000256" key="7">
    <source>
        <dbReference type="ARBA" id="ARBA00022989"/>
    </source>
</evidence>
<keyword evidence="11" id="KW-0325">Glycoprotein</keyword>
<evidence type="ECO:0000256" key="11">
    <source>
        <dbReference type="ARBA" id="ARBA00023180"/>
    </source>
</evidence>
<dbReference type="FunFam" id="2.60.40.420:FF:000067">
    <property type="entry name" value="Cupredoxin superfamily protein"/>
    <property type="match status" value="1"/>
</dbReference>
<keyword evidence="15" id="KW-1185">Reference proteome</keyword>
<dbReference type="CDD" id="cd04216">
    <property type="entry name" value="Phytocyanin"/>
    <property type="match status" value="1"/>
</dbReference>
<evidence type="ECO:0000256" key="8">
    <source>
        <dbReference type="ARBA" id="ARBA00023008"/>
    </source>
</evidence>
<proteinExistence type="predicted"/>
<sequence length="143" mass="15236">MASRLVLLLAAAAVAVACLPAPASAVAWMVGDGGGWRAKFNQTGWAEGKTFRVGDTLMFMYARDAHTVVEVGREDFAACNLQANLLGAWNSGNDVVQLDRPGKRWFFCSVPGHCDNGMKLVVNVLGDDGVPAPAPAPESGWWF</sequence>
<dbReference type="Gene3D" id="2.60.40.420">
    <property type="entry name" value="Cupredoxins - blue copper proteins"/>
    <property type="match status" value="1"/>
</dbReference>
<dbReference type="Pfam" id="PF02298">
    <property type="entry name" value="Cu_bind_like"/>
    <property type="match status" value="1"/>
</dbReference>
<evidence type="ECO:0000313" key="14">
    <source>
        <dbReference type="EMBL" id="PUZ68513.1"/>
    </source>
</evidence>
<dbReference type="PANTHER" id="PTHR33021">
    <property type="entry name" value="BLUE COPPER PROTEIN"/>
    <property type="match status" value="1"/>
</dbReference>
<dbReference type="PANTHER" id="PTHR33021:SF557">
    <property type="entry name" value="OS07G0165900 PROTEIN"/>
    <property type="match status" value="1"/>
</dbReference>
<keyword evidence="7" id="KW-1133">Transmembrane helix</keyword>
<dbReference type="STRING" id="1504633.A0A2T7EL15"/>
<dbReference type="GO" id="GO:0009610">
    <property type="term" value="P:response to symbiotic fungus"/>
    <property type="evidence" value="ECO:0007669"/>
    <property type="project" value="UniProtKB-ARBA"/>
</dbReference>
<name>A0A2T7EL15_9POAL</name>
<dbReference type="EMBL" id="CM009750">
    <property type="protein sequence ID" value="PUZ68513.1"/>
    <property type="molecule type" value="Genomic_DNA"/>
</dbReference>
<evidence type="ECO:0000256" key="3">
    <source>
        <dbReference type="ARBA" id="ARBA00022692"/>
    </source>
</evidence>
<dbReference type="InterPro" id="IPR008972">
    <property type="entry name" value="Cupredoxin"/>
</dbReference>